<evidence type="ECO:0000256" key="5">
    <source>
        <dbReference type="ARBA" id="ARBA00023136"/>
    </source>
</evidence>
<gene>
    <name evidence="7" type="ORF">DES32_1925</name>
</gene>
<evidence type="ECO:0000256" key="4">
    <source>
        <dbReference type="ARBA" id="ARBA00022989"/>
    </source>
</evidence>
<keyword evidence="3 6" id="KW-0812">Transmembrane</keyword>
<evidence type="ECO:0000256" key="3">
    <source>
        <dbReference type="ARBA" id="ARBA00022692"/>
    </source>
</evidence>
<name>A0A3D9YTF8_9HYPH</name>
<dbReference type="AlphaFoldDB" id="A0A3D9YTF8"/>
<keyword evidence="4 6" id="KW-1133">Transmembrane helix</keyword>
<feature type="transmembrane region" description="Helical" evidence="6">
    <location>
        <begin position="132"/>
        <end position="150"/>
    </location>
</feature>
<dbReference type="Pfam" id="PF09678">
    <property type="entry name" value="Caa3_CtaG"/>
    <property type="match status" value="1"/>
</dbReference>
<feature type="transmembrane region" description="Helical" evidence="6">
    <location>
        <begin position="162"/>
        <end position="180"/>
    </location>
</feature>
<accession>A0A3D9YTF8</accession>
<keyword evidence="8" id="KW-1185">Reference proteome</keyword>
<keyword evidence="2" id="KW-1003">Cell membrane</keyword>
<dbReference type="Proteomes" id="UP000256900">
    <property type="component" value="Unassembled WGS sequence"/>
</dbReference>
<proteinExistence type="predicted"/>
<feature type="transmembrane region" description="Helical" evidence="6">
    <location>
        <begin position="101"/>
        <end position="123"/>
    </location>
</feature>
<evidence type="ECO:0000256" key="2">
    <source>
        <dbReference type="ARBA" id="ARBA00022475"/>
    </source>
</evidence>
<feature type="transmembrane region" description="Helical" evidence="6">
    <location>
        <begin position="67"/>
        <end position="89"/>
    </location>
</feature>
<evidence type="ECO:0000313" key="8">
    <source>
        <dbReference type="Proteomes" id="UP000256900"/>
    </source>
</evidence>
<sequence length="280" mass="29984">MATEGILGAYSAASAPYCGLPPTPDGLWSRWNLDPALIAFLIICAVAYALAVGSDRAGPSVPRWRQALFYLGWTITAAALISPLCPLSVSLFSARVSQHMVLALIAAPLVAAGRPLALIGLLWRRSFQPNSAAAPLCAAGLFAISIWFWHSPAPYAETFRSTFAYWTMHLTIFGAAVWLWSSLLDSPPESAVSVVFAGIVSSIQMGFLGALITFASRPFYAPHLLTTAAWGLTPLQDQQLGGAIMWVPGCIVFLVISTLILWNDIVRVAIEPQAARAGTR</sequence>
<feature type="transmembrane region" description="Helical" evidence="6">
    <location>
        <begin position="243"/>
        <end position="262"/>
    </location>
</feature>
<dbReference type="RefSeq" id="WP_115836489.1">
    <property type="nucleotide sequence ID" value="NZ_CP025086.1"/>
</dbReference>
<organism evidence="7 8">
    <name type="scientific">Methylovirgula ligni</name>
    <dbReference type="NCBI Taxonomy" id="569860"/>
    <lineage>
        <taxon>Bacteria</taxon>
        <taxon>Pseudomonadati</taxon>
        <taxon>Pseudomonadota</taxon>
        <taxon>Alphaproteobacteria</taxon>
        <taxon>Hyphomicrobiales</taxon>
        <taxon>Beijerinckiaceae</taxon>
        <taxon>Methylovirgula</taxon>
    </lineage>
</organism>
<protein>
    <submittedName>
        <fullName evidence="7">Putative membrane protein</fullName>
    </submittedName>
</protein>
<feature type="transmembrane region" description="Helical" evidence="6">
    <location>
        <begin position="192"/>
        <end position="215"/>
    </location>
</feature>
<evidence type="ECO:0000313" key="7">
    <source>
        <dbReference type="EMBL" id="REF85886.1"/>
    </source>
</evidence>
<feature type="transmembrane region" description="Helical" evidence="6">
    <location>
        <begin position="36"/>
        <end position="55"/>
    </location>
</feature>
<dbReference type="InterPro" id="IPR019108">
    <property type="entry name" value="Caa3_assmbl_CtaG-rel"/>
</dbReference>
<comment type="subcellular location">
    <subcellularLocation>
        <location evidence="1">Cell membrane</location>
        <topology evidence="1">Multi-pass membrane protein</topology>
    </subcellularLocation>
</comment>
<dbReference type="OrthoDB" id="259025at2"/>
<dbReference type="GO" id="GO:0005886">
    <property type="term" value="C:plasma membrane"/>
    <property type="evidence" value="ECO:0007669"/>
    <property type="project" value="UniProtKB-SubCell"/>
</dbReference>
<comment type="caution">
    <text evidence="7">The sequence shown here is derived from an EMBL/GenBank/DDBJ whole genome shotgun (WGS) entry which is preliminary data.</text>
</comment>
<evidence type="ECO:0000256" key="1">
    <source>
        <dbReference type="ARBA" id="ARBA00004651"/>
    </source>
</evidence>
<keyword evidence="5 6" id="KW-0472">Membrane</keyword>
<dbReference type="EMBL" id="QUMO01000003">
    <property type="protein sequence ID" value="REF85886.1"/>
    <property type="molecule type" value="Genomic_DNA"/>
</dbReference>
<evidence type="ECO:0000256" key="6">
    <source>
        <dbReference type="SAM" id="Phobius"/>
    </source>
</evidence>
<reference evidence="7" key="1">
    <citation type="submission" date="2018-08" db="EMBL/GenBank/DDBJ databases">
        <title>Genomic Encyclopedia of Type Strains, Phase IV (KMG-IV): sequencing the most valuable type-strain genomes for metagenomic binning, comparative biology and taxonomic classification.</title>
        <authorList>
            <person name="Goeker M."/>
        </authorList>
    </citation>
    <scope>NUCLEOTIDE SEQUENCE [LARGE SCALE GENOMIC DNA]</scope>
    <source>
        <strain evidence="7">BW863</strain>
    </source>
</reference>